<protein>
    <recommendedName>
        <fullName evidence="2">FAD dependent oxidoreductase domain-containing protein</fullName>
    </recommendedName>
</protein>
<reference evidence="3 4" key="1">
    <citation type="submission" date="2017-04" db="EMBL/GenBank/DDBJ databases">
        <title>Novel microbial lineages endemic to geothermal iron-oxide mats fill important gaps in the evolutionary history of Archaea.</title>
        <authorList>
            <person name="Jay Z.J."/>
            <person name="Beam J.P."/>
            <person name="Dlakic M."/>
            <person name="Rusch D.B."/>
            <person name="Kozubal M.A."/>
            <person name="Inskeep W.P."/>
        </authorList>
    </citation>
    <scope>NUCLEOTIDE SEQUENCE [LARGE SCALE GENOMIC DNA]</scope>
    <source>
        <strain evidence="3">OSP_D</strain>
    </source>
</reference>
<dbReference type="GO" id="GO:0016491">
    <property type="term" value="F:oxidoreductase activity"/>
    <property type="evidence" value="ECO:0007669"/>
    <property type="project" value="UniProtKB-KW"/>
</dbReference>
<dbReference type="GO" id="GO:0005737">
    <property type="term" value="C:cytoplasm"/>
    <property type="evidence" value="ECO:0007669"/>
    <property type="project" value="TreeGrafter"/>
</dbReference>
<dbReference type="Gene3D" id="3.50.50.60">
    <property type="entry name" value="FAD/NAD(P)-binding domain"/>
    <property type="match status" value="1"/>
</dbReference>
<dbReference type="Pfam" id="PF01266">
    <property type="entry name" value="DAO"/>
    <property type="match status" value="1"/>
</dbReference>
<evidence type="ECO:0000313" key="4">
    <source>
        <dbReference type="Proteomes" id="UP000240880"/>
    </source>
</evidence>
<feature type="domain" description="FAD dependent oxidoreductase" evidence="2">
    <location>
        <begin position="10"/>
        <end position="354"/>
    </location>
</feature>
<organism evidence="3 4">
    <name type="scientific">Candidatus Marsarchaeota G1 archaeon OSP_D</name>
    <dbReference type="NCBI Taxonomy" id="1978155"/>
    <lineage>
        <taxon>Archaea</taxon>
        <taxon>Candidatus Marsarchaeota</taxon>
        <taxon>Candidatus Marsarchaeota group 1</taxon>
    </lineage>
</organism>
<sequence length="385" mass="42821">MGWTKLSEFDVAVIGGGAVGLSTAYWLAKKGLKVALFEKNYLGSGSSTRNASGFRVHFKSEQNVKFMIEGKKRLLRLSKELKYNPLVSECGYLWLLATEEQINEFKKTNNQVWSKHSVSGKFLDTHELKQILPNAKTEGVTLAFFGPQDGTFHHDFVLFALQNALKRSRVSVFECSEVTEICVKSNKVSGLSIGAREHTCEKLVVCAGAWSASVCKLAGVSVPIEPERRELGVTEPIRRFVDTFVIDLSRSIYLTQGIRGDIRGGPTDLATRGFAPLLSTFKWTVEFSKRICALFPDLKGVGLNRQWSGYYEVTPDHSQIMGRGENWPENFYVAAGFSGHGMMMSLLAGELMAEHVADGFTPELMKPYSPDRFAKGNTLDESMIF</sequence>
<name>A0A2R6ADW2_9ARCH</name>
<dbReference type="InterPro" id="IPR006076">
    <property type="entry name" value="FAD-dep_OxRdtase"/>
</dbReference>
<dbReference type="Gene3D" id="3.30.9.10">
    <property type="entry name" value="D-Amino Acid Oxidase, subunit A, domain 2"/>
    <property type="match status" value="1"/>
</dbReference>
<dbReference type="EMBL" id="NEXC01000001">
    <property type="protein sequence ID" value="PSN84571.1"/>
    <property type="molecule type" value="Genomic_DNA"/>
</dbReference>
<dbReference type="Proteomes" id="UP000240880">
    <property type="component" value="Unassembled WGS sequence"/>
</dbReference>
<evidence type="ECO:0000259" key="2">
    <source>
        <dbReference type="Pfam" id="PF01266"/>
    </source>
</evidence>
<dbReference type="SUPFAM" id="SSF51905">
    <property type="entry name" value="FAD/NAD(P)-binding domain"/>
    <property type="match status" value="1"/>
</dbReference>
<evidence type="ECO:0000256" key="1">
    <source>
        <dbReference type="ARBA" id="ARBA00023002"/>
    </source>
</evidence>
<dbReference type="PANTHER" id="PTHR13847:SF287">
    <property type="entry name" value="FAD-DEPENDENT OXIDOREDUCTASE DOMAIN-CONTAINING PROTEIN 1"/>
    <property type="match status" value="1"/>
</dbReference>
<dbReference type="InterPro" id="IPR036188">
    <property type="entry name" value="FAD/NAD-bd_sf"/>
</dbReference>
<keyword evidence="1" id="KW-0560">Oxidoreductase</keyword>
<evidence type="ECO:0000313" key="3">
    <source>
        <dbReference type="EMBL" id="PSN84571.1"/>
    </source>
</evidence>
<gene>
    <name evidence="3" type="ORF">B9Q01_00030</name>
</gene>
<proteinExistence type="predicted"/>
<comment type="caution">
    <text evidence="3">The sequence shown here is derived from an EMBL/GenBank/DDBJ whole genome shotgun (WGS) entry which is preliminary data.</text>
</comment>
<accession>A0A2R6ADW2</accession>
<dbReference type="AlphaFoldDB" id="A0A2R6ADW2"/>
<dbReference type="PANTHER" id="PTHR13847">
    <property type="entry name" value="SARCOSINE DEHYDROGENASE-RELATED"/>
    <property type="match status" value="1"/>
</dbReference>